<keyword evidence="2 5" id="KW-0812">Transmembrane</keyword>
<evidence type="ECO:0000313" key="7">
    <source>
        <dbReference type="EMBL" id="MDG0814640.1"/>
    </source>
</evidence>
<gene>
    <name evidence="7" type="ORF">OMP40_39155</name>
</gene>
<evidence type="ECO:0000259" key="6">
    <source>
        <dbReference type="Pfam" id="PF07291"/>
    </source>
</evidence>
<accession>A0A9X4L168</accession>
<feature type="domain" description="Methylamine utilisation protein MauE" evidence="6">
    <location>
        <begin position="7"/>
        <end position="139"/>
    </location>
</feature>
<feature type="transmembrane region" description="Helical" evidence="5">
    <location>
        <begin position="124"/>
        <end position="140"/>
    </location>
</feature>
<evidence type="ECO:0000256" key="5">
    <source>
        <dbReference type="SAM" id="Phobius"/>
    </source>
</evidence>
<dbReference type="EMBL" id="JAPDIA010000009">
    <property type="protein sequence ID" value="MDG0814640.1"/>
    <property type="molecule type" value="Genomic_DNA"/>
</dbReference>
<feature type="transmembrane region" description="Helical" evidence="5">
    <location>
        <begin position="47"/>
        <end position="67"/>
    </location>
</feature>
<comment type="subcellular location">
    <subcellularLocation>
        <location evidence="1">Membrane</location>
        <topology evidence="1">Multi-pass membrane protein</topology>
    </subcellularLocation>
</comment>
<reference evidence="7" key="1">
    <citation type="submission" date="2022-10" db="EMBL/GenBank/DDBJ databases">
        <title>Comparative genomic analysis of Cohnella hashimotonis sp. nov., isolated from the International Space Station.</title>
        <authorList>
            <person name="Simpson A."/>
            <person name="Venkateswaran K."/>
        </authorList>
    </citation>
    <scope>NUCLEOTIDE SEQUENCE</scope>
    <source>
        <strain evidence="7">DSM 28161</strain>
    </source>
</reference>
<name>A0A9X4L168_9BACL</name>
<keyword evidence="3 5" id="KW-1133">Transmembrane helix</keyword>
<dbReference type="GO" id="GO:0030416">
    <property type="term" value="P:methylamine metabolic process"/>
    <property type="evidence" value="ECO:0007669"/>
    <property type="project" value="InterPro"/>
</dbReference>
<evidence type="ECO:0000256" key="2">
    <source>
        <dbReference type="ARBA" id="ARBA00022692"/>
    </source>
</evidence>
<evidence type="ECO:0000256" key="4">
    <source>
        <dbReference type="ARBA" id="ARBA00023136"/>
    </source>
</evidence>
<evidence type="ECO:0000256" key="1">
    <source>
        <dbReference type="ARBA" id="ARBA00004141"/>
    </source>
</evidence>
<dbReference type="RefSeq" id="WP_277539605.1">
    <property type="nucleotide sequence ID" value="NZ_JAPDIA010000009.1"/>
</dbReference>
<dbReference type="Proteomes" id="UP001153404">
    <property type="component" value="Unassembled WGS sequence"/>
</dbReference>
<evidence type="ECO:0000256" key="3">
    <source>
        <dbReference type="ARBA" id="ARBA00022989"/>
    </source>
</evidence>
<comment type="caution">
    <text evidence="7">The sequence shown here is derived from an EMBL/GenBank/DDBJ whole genome shotgun (WGS) entry which is preliminary data.</text>
</comment>
<keyword evidence="8" id="KW-1185">Reference proteome</keyword>
<evidence type="ECO:0000313" key="8">
    <source>
        <dbReference type="Proteomes" id="UP001153404"/>
    </source>
</evidence>
<feature type="transmembrane region" description="Helical" evidence="5">
    <location>
        <begin position="146"/>
        <end position="164"/>
    </location>
</feature>
<organism evidence="7 8">
    <name type="scientific">Cohnella rhizosphaerae</name>
    <dbReference type="NCBI Taxonomy" id="1457232"/>
    <lineage>
        <taxon>Bacteria</taxon>
        <taxon>Bacillati</taxon>
        <taxon>Bacillota</taxon>
        <taxon>Bacilli</taxon>
        <taxon>Bacillales</taxon>
        <taxon>Paenibacillaceae</taxon>
        <taxon>Cohnella</taxon>
    </lineage>
</organism>
<dbReference type="Pfam" id="PF07291">
    <property type="entry name" value="MauE"/>
    <property type="match status" value="1"/>
</dbReference>
<protein>
    <recommendedName>
        <fullName evidence="6">Methylamine utilisation protein MauE domain-containing protein</fullName>
    </recommendedName>
</protein>
<sequence length="185" mass="19640">MNWEYEAAWLCDCALAVVFAASAWGKAQTMTDMRMEIKAYGLMPANLVPAAAWAALALEWVLAAAFAKGGTLEGVKEPAAIIVLLGLTGLSRRRHLAANKKNEMAGAAECGCFGANHPLSRRPMLRNVLFVAVAAAAWIAERPAPSGAGLAAFALVVASTVWLLETFKLQNETGEWRAGDERAPG</sequence>
<keyword evidence="4 5" id="KW-0472">Membrane</keyword>
<dbReference type="GO" id="GO:0016020">
    <property type="term" value="C:membrane"/>
    <property type="evidence" value="ECO:0007669"/>
    <property type="project" value="UniProtKB-SubCell"/>
</dbReference>
<dbReference type="InterPro" id="IPR009908">
    <property type="entry name" value="Methylamine_util_MauE"/>
</dbReference>
<dbReference type="AlphaFoldDB" id="A0A9X4L168"/>
<proteinExistence type="predicted"/>